<dbReference type="InterPro" id="IPR049233">
    <property type="entry name" value="DUF6830"/>
</dbReference>
<keyword evidence="4" id="KW-1185">Reference proteome</keyword>
<dbReference type="InParanoid" id="A0A0C3P7H7"/>
<dbReference type="Pfam" id="PF20722">
    <property type="entry name" value="DUF6830"/>
    <property type="match status" value="1"/>
</dbReference>
<protein>
    <recommendedName>
        <fullName evidence="2">DUF6830 domain-containing protein</fullName>
    </recommendedName>
</protein>
<dbReference type="AlphaFoldDB" id="A0A0C3P7H7"/>
<sequence length="547" mass="61951">PTKHPVHLYWRDPLECIAWLLNHPLFSDQLDFVPRRVYKTPEKLCRVYTEWMTADDAWCMQSQLLSRATLLGTILSSDKTNITTLCGGRVAHPLLVSLANIKMSTHLKLSSNSFMLAALLPVPKFVHKNKRMRGLLEDRLIHECLDIVLEPIKQAAKLGIMLPDSLGHMRYYPFRHEPRTASTTLAQLAVVKSKVHPTNIQVFFREAQRFRLSGVSDPFWRDILLSCPSTFITLEPLHHLHKEFWDHDMKWCINVVGEAEIDFRFSVLQPTVGFCHFKGGVAKLKQVTGRVHRDVQRYIVGVIAGAAPPKIITAIRALMDFRYRVQAYRIDDDDLRIISSALDEFHAHKQSILDHGARCGKGNKPIDNWHIPKLELMQSIVPSVKRVGVTIQWTADVTEHAHVSEIKTPASASNNNNYDPQICQYLDRAEKCRTFELTTSLYELKTHSHGHAEEKSLEVEDGSSDDGNSEISDCEEANLVSKMPGPMRPVTNYFAISACLRTQDPDSIPFPLHSFIADSTAINLSYDPPLRRISVDGAAKKFGLLDL</sequence>
<reference evidence="4" key="2">
    <citation type="submission" date="2015-01" db="EMBL/GenBank/DDBJ databases">
        <title>Evolutionary Origins and Diversification of the Mycorrhizal Mutualists.</title>
        <authorList>
            <consortium name="DOE Joint Genome Institute"/>
            <consortium name="Mycorrhizal Genomics Consortium"/>
            <person name="Kohler A."/>
            <person name="Kuo A."/>
            <person name="Nagy L.G."/>
            <person name="Floudas D."/>
            <person name="Copeland A."/>
            <person name="Barry K.W."/>
            <person name="Cichocki N."/>
            <person name="Veneault-Fourrey C."/>
            <person name="LaButti K."/>
            <person name="Lindquist E.A."/>
            <person name="Lipzen A."/>
            <person name="Lundell T."/>
            <person name="Morin E."/>
            <person name="Murat C."/>
            <person name="Riley R."/>
            <person name="Ohm R."/>
            <person name="Sun H."/>
            <person name="Tunlid A."/>
            <person name="Henrissat B."/>
            <person name="Grigoriev I.V."/>
            <person name="Hibbett D.S."/>
            <person name="Martin F."/>
        </authorList>
    </citation>
    <scope>NUCLEOTIDE SEQUENCE [LARGE SCALE GENOMIC DNA]</scope>
    <source>
        <strain evidence="4">Marx 270</strain>
    </source>
</reference>
<dbReference type="Proteomes" id="UP000054217">
    <property type="component" value="Unassembled WGS sequence"/>
</dbReference>
<feature type="compositionally biased region" description="Basic and acidic residues" evidence="1">
    <location>
        <begin position="449"/>
        <end position="458"/>
    </location>
</feature>
<feature type="region of interest" description="Disordered" evidence="1">
    <location>
        <begin position="449"/>
        <end position="471"/>
    </location>
</feature>
<dbReference type="EMBL" id="KN831954">
    <property type="protein sequence ID" value="KIO09340.1"/>
    <property type="molecule type" value="Genomic_DNA"/>
</dbReference>
<gene>
    <name evidence="3" type="ORF">M404DRAFT_131498</name>
</gene>
<evidence type="ECO:0000259" key="2">
    <source>
        <dbReference type="Pfam" id="PF20722"/>
    </source>
</evidence>
<reference evidence="3 4" key="1">
    <citation type="submission" date="2014-04" db="EMBL/GenBank/DDBJ databases">
        <authorList>
            <consortium name="DOE Joint Genome Institute"/>
            <person name="Kuo A."/>
            <person name="Kohler A."/>
            <person name="Costa M.D."/>
            <person name="Nagy L.G."/>
            <person name="Floudas D."/>
            <person name="Copeland A."/>
            <person name="Barry K.W."/>
            <person name="Cichocki N."/>
            <person name="Veneault-Fourrey C."/>
            <person name="LaButti K."/>
            <person name="Lindquist E.A."/>
            <person name="Lipzen A."/>
            <person name="Lundell T."/>
            <person name="Morin E."/>
            <person name="Murat C."/>
            <person name="Sun H."/>
            <person name="Tunlid A."/>
            <person name="Henrissat B."/>
            <person name="Grigoriev I.V."/>
            <person name="Hibbett D.S."/>
            <person name="Martin F."/>
            <person name="Nordberg H.P."/>
            <person name="Cantor M.N."/>
            <person name="Hua S.X."/>
        </authorList>
    </citation>
    <scope>NUCLEOTIDE SEQUENCE [LARGE SCALE GENOMIC DNA]</scope>
    <source>
        <strain evidence="3 4">Marx 270</strain>
    </source>
</reference>
<dbReference type="Pfam" id="PF18759">
    <property type="entry name" value="Plavaka"/>
    <property type="match status" value="2"/>
</dbReference>
<name>A0A0C3P7H7_PISTI</name>
<dbReference type="HOGENOM" id="CLU_006344_10_2_1"/>
<feature type="compositionally biased region" description="Acidic residues" evidence="1">
    <location>
        <begin position="459"/>
        <end position="471"/>
    </location>
</feature>
<feature type="domain" description="DUF6830" evidence="2">
    <location>
        <begin position="492"/>
        <end position="547"/>
    </location>
</feature>
<feature type="non-terminal residue" evidence="3">
    <location>
        <position position="1"/>
    </location>
</feature>
<accession>A0A0C3P7H7</accession>
<evidence type="ECO:0000256" key="1">
    <source>
        <dbReference type="SAM" id="MobiDB-lite"/>
    </source>
</evidence>
<dbReference type="OrthoDB" id="3232986at2759"/>
<organism evidence="3 4">
    <name type="scientific">Pisolithus tinctorius Marx 270</name>
    <dbReference type="NCBI Taxonomy" id="870435"/>
    <lineage>
        <taxon>Eukaryota</taxon>
        <taxon>Fungi</taxon>
        <taxon>Dikarya</taxon>
        <taxon>Basidiomycota</taxon>
        <taxon>Agaricomycotina</taxon>
        <taxon>Agaricomycetes</taxon>
        <taxon>Agaricomycetidae</taxon>
        <taxon>Boletales</taxon>
        <taxon>Sclerodermatineae</taxon>
        <taxon>Pisolithaceae</taxon>
        <taxon>Pisolithus</taxon>
    </lineage>
</organism>
<proteinExistence type="predicted"/>
<evidence type="ECO:0000313" key="3">
    <source>
        <dbReference type="EMBL" id="KIO09340.1"/>
    </source>
</evidence>
<evidence type="ECO:0000313" key="4">
    <source>
        <dbReference type="Proteomes" id="UP000054217"/>
    </source>
</evidence>
<dbReference type="InterPro" id="IPR041078">
    <property type="entry name" value="Plavaka"/>
</dbReference>